<dbReference type="AlphaFoldDB" id="A0A401IHA0"/>
<dbReference type="EMBL" id="BDQK01000013">
    <property type="protein sequence ID" value="GBF80648.1"/>
    <property type="molecule type" value="Genomic_DNA"/>
</dbReference>
<dbReference type="Pfam" id="PF17914">
    <property type="entry name" value="HopA1"/>
    <property type="match status" value="1"/>
</dbReference>
<dbReference type="InterPro" id="IPR040871">
    <property type="entry name" value="HopA1"/>
</dbReference>
<organism evidence="1 2">
    <name type="scientific">Aphanothece sacrum FPU1</name>
    <dbReference type="NCBI Taxonomy" id="1920663"/>
    <lineage>
        <taxon>Bacteria</taxon>
        <taxon>Bacillati</taxon>
        <taxon>Cyanobacteriota</taxon>
        <taxon>Cyanophyceae</taxon>
        <taxon>Oscillatoriophycideae</taxon>
        <taxon>Chroococcales</taxon>
        <taxon>Aphanothecaceae</taxon>
        <taxon>Aphanothece</taxon>
    </lineage>
</organism>
<dbReference type="RefSeq" id="WP_124970176.1">
    <property type="nucleotide sequence ID" value="NZ_BDQK01000013.1"/>
</dbReference>
<dbReference type="Proteomes" id="UP000287247">
    <property type="component" value="Unassembled WGS sequence"/>
</dbReference>
<gene>
    <name evidence="1" type="ORF">AsFPU1_2052</name>
</gene>
<comment type="caution">
    <text evidence="1">The sequence shown here is derived from an EMBL/GenBank/DDBJ whole genome shotgun (WGS) entry which is preliminary data.</text>
</comment>
<name>A0A401IHA0_APHSA</name>
<protein>
    <submittedName>
        <fullName evidence="1">Uncharacterized protein</fullName>
    </submittedName>
</protein>
<reference evidence="2" key="1">
    <citation type="submission" date="2017-05" db="EMBL/GenBank/DDBJ databases">
        <title>Physiological properties and genetic analysis related to exopolysaccharide production of fresh-water unicellular cyanobacterium Aphanothece sacrum, Suizenji Nori, that has been cultured as a food source in Japan.</title>
        <authorList>
            <person name="Kanesaki Y."/>
            <person name="Yoshikawa S."/>
            <person name="Ohki K."/>
        </authorList>
    </citation>
    <scope>NUCLEOTIDE SEQUENCE [LARGE SCALE GENOMIC DNA]</scope>
    <source>
        <strain evidence="2">FPU1</strain>
    </source>
</reference>
<sequence>MLEETFLPQIINNNLQDVLEDIVNRMEIKSDFSISHPDYKPLEITTEARENFDKMPPEIQQKYLSSQLRGFLYGIYYNGSLREALDPDKDHQNLPQDLENNTVLGIDIEFYEQLHQSNKGTGYFDSGWQVLREESDGSVAVTKGGLRLHIQRDQHLLSEDKFAKIGEIVKIKLLKNRIQSGFYMAVGNHGFSHSEERGIKDTTVRIYFNFTPEGAIAVMECLTQQFNEKEIPFSFKVLYNPKEYKRHDSGVLYFDKQNYTKVKDIVMNIYQETKGYFKNSVPLFTLKLEQGLGLAEEPDHRFSEQESFGMNRCQIIANGLLKAWYEGDNSPQGRMKFILEQFSELGIDLDRIYLNGGSEDIY</sequence>
<evidence type="ECO:0000313" key="2">
    <source>
        <dbReference type="Proteomes" id="UP000287247"/>
    </source>
</evidence>
<keyword evidence="2" id="KW-1185">Reference proteome</keyword>
<evidence type="ECO:0000313" key="1">
    <source>
        <dbReference type="EMBL" id="GBF80648.1"/>
    </source>
</evidence>
<proteinExistence type="predicted"/>
<accession>A0A401IHA0</accession>
<dbReference type="OrthoDB" id="939976at2"/>